<proteinExistence type="predicted"/>
<keyword evidence="1" id="KW-0812">Transmembrane</keyword>
<evidence type="ECO:0000313" key="2">
    <source>
        <dbReference type="EMBL" id="MXQ62939.1"/>
    </source>
</evidence>
<dbReference type="EMBL" id="WUTW01000001">
    <property type="protein sequence ID" value="MXQ62939.1"/>
    <property type="molecule type" value="Genomic_DNA"/>
</dbReference>
<sequence length="111" mass="12776">MPDRFQPAPRPAEKGLIGALFDANFDYLVTPKLVKLWYLVALLLVTLQCAVLFGFGVWISTWDDFWAWGVILLVASPLVWLFELLLVRIFMEAVVVRFKSAEHLRVIKDKI</sequence>
<accession>A0A6I4VX64</accession>
<feature type="transmembrane region" description="Helical" evidence="1">
    <location>
        <begin position="65"/>
        <end position="90"/>
    </location>
</feature>
<evidence type="ECO:0000313" key="3">
    <source>
        <dbReference type="Proteomes" id="UP000431901"/>
    </source>
</evidence>
<gene>
    <name evidence="2" type="ORF">GQ466_02715</name>
</gene>
<name>A0A6I4VX64_9ACTN</name>
<feature type="transmembrane region" description="Helical" evidence="1">
    <location>
        <begin position="36"/>
        <end position="59"/>
    </location>
</feature>
<keyword evidence="3" id="KW-1185">Reference proteome</keyword>
<keyword evidence="1" id="KW-1133">Transmembrane helix</keyword>
<organism evidence="2 3">
    <name type="scientific">Actinomadura rayongensis</name>
    <dbReference type="NCBI Taxonomy" id="1429076"/>
    <lineage>
        <taxon>Bacteria</taxon>
        <taxon>Bacillati</taxon>
        <taxon>Actinomycetota</taxon>
        <taxon>Actinomycetes</taxon>
        <taxon>Streptosporangiales</taxon>
        <taxon>Thermomonosporaceae</taxon>
        <taxon>Actinomadura</taxon>
    </lineage>
</organism>
<comment type="caution">
    <text evidence="2">The sequence shown here is derived from an EMBL/GenBank/DDBJ whole genome shotgun (WGS) entry which is preliminary data.</text>
</comment>
<reference evidence="2 3" key="1">
    <citation type="submission" date="2019-12" db="EMBL/GenBank/DDBJ databases">
        <title>Nocardia macrotermitis sp. nov. and Nocardia aurantia sp. nov., isolated from the gut of the fungus growing-termite Macrotermes natalensis.</title>
        <authorList>
            <person name="Christine B."/>
            <person name="Rene B."/>
        </authorList>
    </citation>
    <scope>NUCLEOTIDE SEQUENCE [LARGE SCALE GENOMIC DNA]</scope>
    <source>
        <strain evidence="2 3">DSM 102126</strain>
    </source>
</reference>
<dbReference type="OrthoDB" id="3481558at2"/>
<dbReference type="InterPro" id="IPR025557">
    <property type="entry name" value="DUF4282"/>
</dbReference>
<keyword evidence="1" id="KW-0472">Membrane</keyword>
<evidence type="ECO:0000256" key="1">
    <source>
        <dbReference type="SAM" id="Phobius"/>
    </source>
</evidence>
<dbReference type="Pfam" id="PF14110">
    <property type="entry name" value="DUF4282"/>
    <property type="match status" value="1"/>
</dbReference>
<dbReference type="AlphaFoldDB" id="A0A6I4VX64"/>
<dbReference type="Proteomes" id="UP000431901">
    <property type="component" value="Unassembled WGS sequence"/>
</dbReference>
<protein>
    <submittedName>
        <fullName evidence="2">DUF4282 domain-containing protein</fullName>
    </submittedName>
</protein>